<proteinExistence type="predicted"/>
<name>A0ACB8ECJ3_9SAUR</name>
<accession>A0ACB8ECJ3</accession>
<sequence>MFVHINYSAICMTTMERKPTRMPCYTHTLSSHTFGLILYLYLTPLKRQNVLVKKSEIFKLLFSDVCVTIQISLSYLKFFFFKKNITSGGRGRIQLPNIESMRGTEVCNWAVWDKQT</sequence>
<dbReference type="Proteomes" id="UP000827872">
    <property type="component" value="Linkage Group LG14"/>
</dbReference>
<evidence type="ECO:0000313" key="1">
    <source>
        <dbReference type="EMBL" id="KAH7989916.1"/>
    </source>
</evidence>
<comment type="caution">
    <text evidence="1">The sequence shown here is derived from an EMBL/GenBank/DDBJ whole genome shotgun (WGS) entry which is preliminary data.</text>
</comment>
<protein>
    <submittedName>
        <fullName evidence="1">Uncharacterized protein</fullName>
    </submittedName>
</protein>
<evidence type="ECO:0000313" key="2">
    <source>
        <dbReference type="Proteomes" id="UP000827872"/>
    </source>
</evidence>
<gene>
    <name evidence="1" type="ORF">K3G42_016163</name>
</gene>
<organism evidence="1 2">
    <name type="scientific">Sphaerodactylus townsendi</name>
    <dbReference type="NCBI Taxonomy" id="933632"/>
    <lineage>
        <taxon>Eukaryota</taxon>
        <taxon>Metazoa</taxon>
        <taxon>Chordata</taxon>
        <taxon>Craniata</taxon>
        <taxon>Vertebrata</taxon>
        <taxon>Euteleostomi</taxon>
        <taxon>Lepidosauria</taxon>
        <taxon>Squamata</taxon>
        <taxon>Bifurcata</taxon>
        <taxon>Gekkota</taxon>
        <taxon>Sphaerodactylidae</taxon>
        <taxon>Sphaerodactylus</taxon>
    </lineage>
</organism>
<keyword evidence="2" id="KW-1185">Reference proteome</keyword>
<reference evidence="1" key="1">
    <citation type="submission" date="2021-08" db="EMBL/GenBank/DDBJ databases">
        <title>The first chromosome-level gecko genome reveals the dynamic sex chromosomes of Neotropical dwarf geckos (Sphaerodactylidae: Sphaerodactylus).</title>
        <authorList>
            <person name="Pinto B.J."/>
            <person name="Keating S.E."/>
            <person name="Gamble T."/>
        </authorList>
    </citation>
    <scope>NUCLEOTIDE SEQUENCE</scope>
    <source>
        <strain evidence="1">TG3544</strain>
    </source>
</reference>
<dbReference type="EMBL" id="CM037627">
    <property type="protein sequence ID" value="KAH7989916.1"/>
    <property type="molecule type" value="Genomic_DNA"/>
</dbReference>